<dbReference type="InParanoid" id="A0A7E6D0K4"/>
<evidence type="ECO:0000256" key="6">
    <source>
        <dbReference type="ARBA" id="ARBA00023136"/>
    </source>
</evidence>
<keyword evidence="7" id="KW-0325">Glycoprotein</keyword>
<dbReference type="InterPro" id="IPR050919">
    <property type="entry name" value="NKG2/CD94_NK_receptors"/>
</dbReference>
<dbReference type="InterPro" id="IPR033992">
    <property type="entry name" value="NKR-like_CTLD"/>
</dbReference>
<keyword evidence="6 9" id="KW-0472">Membrane</keyword>
<reference evidence="12" key="1">
    <citation type="submission" date="2025-08" db="UniProtKB">
        <authorList>
            <consortium name="RefSeq"/>
        </authorList>
    </citation>
    <scope>IDENTIFICATION</scope>
    <source>
        <tissue evidence="12">Muscle</tissue>
    </source>
</reference>
<dbReference type="InterPro" id="IPR016187">
    <property type="entry name" value="CTDL_fold"/>
</dbReference>
<dbReference type="KEGG" id="pdic:114513858"/>
<evidence type="ECO:0000256" key="1">
    <source>
        <dbReference type="ARBA" id="ARBA00004606"/>
    </source>
</evidence>
<evidence type="ECO:0000256" key="2">
    <source>
        <dbReference type="ARBA" id="ARBA00022692"/>
    </source>
</evidence>
<evidence type="ECO:0000256" key="3">
    <source>
        <dbReference type="ARBA" id="ARBA00022734"/>
    </source>
</evidence>
<dbReference type="OrthoDB" id="10059571at2759"/>
<keyword evidence="2 9" id="KW-0812">Transmembrane</keyword>
<dbReference type="GO" id="GO:0002223">
    <property type="term" value="P:stimulatory C-type lectin receptor signaling pathway"/>
    <property type="evidence" value="ECO:0007669"/>
    <property type="project" value="TreeGrafter"/>
</dbReference>
<evidence type="ECO:0000256" key="9">
    <source>
        <dbReference type="SAM" id="Phobius"/>
    </source>
</evidence>
<dbReference type="GO" id="GO:0016020">
    <property type="term" value="C:membrane"/>
    <property type="evidence" value="ECO:0007669"/>
    <property type="project" value="UniProtKB-SubCell"/>
</dbReference>
<protein>
    <submittedName>
        <fullName evidence="12">LOW QUALITY PROTEIN: NKG2-A/NKG2-B type II integral membrane protein-like</fullName>
    </submittedName>
</protein>
<dbReference type="GO" id="GO:0030246">
    <property type="term" value="F:carbohydrate binding"/>
    <property type="evidence" value="ECO:0007669"/>
    <property type="project" value="UniProtKB-KW"/>
</dbReference>
<proteinExistence type="predicted"/>
<comment type="subcellular location">
    <subcellularLocation>
        <location evidence="1">Membrane</location>
        <topology evidence="1">Single-pass type II membrane protein</topology>
    </subcellularLocation>
</comment>
<keyword evidence="3" id="KW-0430">Lectin</keyword>
<dbReference type="PANTHER" id="PTHR22800:SF242">
    <property type="entry name" value="NKG2-A_NKG2-B TYPE II INTEGRAL MEMBRANE PROTEIN"/>
    <property type="match status" value="1"/>
</dbReference>
<feature type="domain" description="C-type lectin" evidence="10">
    <location>
        <begin position="105"/>
        <end position="210"/>
    </location>
</feature>
<evidence type="ECO:0000313" key="12">
    <source>
        <dbReference type="RefSeq" id="XP_035872788.1"/>
    </source>
</evidence>
<dbReference type="GO" id="GO:0045954">
    <property type="term" value="P:positive regulation of natural killer cell mediated cytotoxicity"/>
    <property type="evidence" value="ECO:0007669"/>
    <property type="project" value="TreeGrafter"/>
</dbReference>
<evidence type="ECO:0000259" key="10">
    <source>
        <dbReference type="PROSITE" id="PS50041"/>
    </source>
</evidence>
<evidence type="ECO:0000313" key="11">
    <source>
        <dbReference type="Proteomes" id="UP000504628"/>
    </source>
</evidence>
<gene>
    <name evidence="12" type="primary">LOC114513858</name>
</gene>
<name>A0A7E6D0K4_9CHIR</name>
<dbReference type="CDD" id="cd03593">
    <property type="entry name" value="CLECT_NK_receptors_like"/>
    <property type="match status" value="1"/>
</dbReference>
<dbReference type="Gene3D" id="3.10.100.10">
    <property type="entry name" value="Mannose-Binding Protein A, subunit A"/>
    <property type="match status" value="1"/>
</dbReference>
<accession>A0A7E6D0K4</accession>
<dbReference type="AlphaFoldDB" id="A0A7E6D0K4"/>
<dbReference type="SMART" id="SM00034">
    <property type="entry name" value="CLECT"/>
    <property type="match status" value="1"/>
</dbReference>
<keyword evidence="4" id="KW-0735">Signal-anchor</keyword>
<keyword evidence="5 9" id="KW-1133">Transmembrane helix</keyword>
<evidence type="ECO:0000256" key="5">
    <source>
        <dbReference type="ARBA" id="ARBA00022989"/>
    </source>
</evidence>
<dbReference type="InterPro" id="IPR001304">
    <property type="entry name" value="C-type_lectin-like"/>
</dbReference>
<feature type="region of interest" description="Disordered" evidence="8">
    <location>
        <begin position="1"/>
        <end position="38"/>
    </location>
</feature>
<dbReference type="GeneID" id="114513858"/>
<dbReference type="Proteomes" id="UP000504628">
    <property type="component" value="Chromosome 2"/>
</dbReference>
<dbReference type="SUPFAM" id="SSF56436">
    <property type="entry name" value="C-type lectin-like"/>
    <property type="match status" value="1"/>
</dbReference>
<feature type="transmembrane region" description="Helical" evidence="9">
    <location>
        <begin position="70"/>
        <end position="87"/>
    </location>
</feature>
<keyword evidence="11" id="KW-1185">Reference proteome</keyword>
<evidence type="ECO:0000256" key="4">
    <source>
        <dbReference type="ARBA" id="ARBA00022968"/>
    </source>
</evidence>
<sequence length="215" mass="24308">MDLQGENNSELNLAEDSRRQQRKGKGMKSSILHTEQQMSSVEIEFPNASEDLQGNDKDHCTDSPSPPEKLIAGILGVICFILMYILARMALSYSCSHCPPEWFTQSNNCYYVSTEDRTWTESLKACVSENSSLAYTDNEEERKFLSSLSFVSSWIGIFRRSSDHPWMLINGSTPTLEIAESSSGNRNCVILYKYGLASSSCESSKHYICKQRFYS</sequence>
<dbReference type="InterPro" id="IPR016186">
    <property type="entry name" value="C-type_lectin-like/link_sf"/>
</dbReference>
<feature type="compositionally biased region" description="Polar residues" evidence="8">
    <location>
        <begin position="1"/>
        <end position="11"/>
    </location>
</feature>
<organism evidence="11 12">
    <name type="scientific">Phyllostomus discolor</name>
    <name type="common">pale spear-nosed bat</name>
    <dbReference type="NCBI Taxonomy" id="89673"/>
    <lineage>
        <taxon>Eukaryota</taxon>
        <taxon>Metazoa</taxon>
        <taxon>Chordata</taxon>
        <taxon>Craniata</taxon>
        <taxon>Vertebrata</taxon>
        <taxon>Euteleostomi</taxon>
        <taxon>Mammalia</taxon>
        <taxon>Eutheria</taxon>
        <taxon>Laurasiatheria</taxon>
        <taxon>Chiroptera</taxon>
        <taxon>Yangochiroptera</taxon>
        <taxon>Phyllostomidae</taxon>
        <taxon>Phyllostominae</taxon>
        <taxon>Phyllostomus</taxon>
    </lineage>
</organism>
<evidence type="ECO:0000256" key="8">
    <source>
        <dbReference type="SAM" id="MobiDB-lite"/>
    </source>
</evidence>
<dbReference type="PROSITE" id="PS50041">
    <property type="entry name" value="C_TYPE_LECTIN_2"/>
    <property type="match status" value="1"/>
</dbReference>
<dbReference type="Pfam" id="PF00059">
    <property type="entry name" value="Lectin_C"/>
    <property type="match status" value="1"/>
</dbReference>
<dbReference type="RefSeq" id="XP_035872788.1">
    <property type="nucleotide sequence ID" value="XM_036016895.1"/>
</dbReference>
<dbReference type="PANTHER" id="PTHR22800">
    <property type="entry name" value="C-TYPE LECTIN PROTEINS"/>
    <property type="match status" value="1"/>
</dbReference>
<evidence type="ECO:0000256" key="7">
    <source>
        <dbReference type="ARBA" id="ARBA00023180"/>
    </source>
</evidence>